<organism evidence="1 2">
    <name type="scientific">Lindgomyces ingoldianus</name>
    <dbReference type="NCBI Taxonomy" id="673940"/>
    <lineage>
        <taxon>Eukaryota</taxon>
        <taxon>Fungi</taxon>
        <taxon>Dikarya</taxon>
        <taxon>Ascomycota</taxon>
        <taxon>Pezizomycotina</taxon>
        <taxon>Dothideomycetes</taxon>
        <taxon>Pleosporomycetidae</taxon>
        <taxon>Pleosporales</taxon>
        <taxon>Lindgomycetaceae</taxon>
        <taxon>Lindgomyces</taxon>
    </lineage>
</organism>
<name>A0ACB6RDN7_9PLEO</name>
<keyword evidence="2" id="KW-1185">Reference proteome</keyword>
<accession>A0ACB6RDN7</accession>
<dbReference type="EMBL" id="MU003493">
    <property type="protein sequence ID" value="KAF2477251.1"/>
    <property type="molecule type" value="Genomic_DNA"/>
</dbReference>
<reference evidence="1" key="1">
    <citation type="journal article" date="2020" name="Stud. Mycol.">
        <title>101 Dothideomycetes genomes: a test case for predicting lifestyles and emergence of pathogens.</title>
        <authorList>
            <person name="Haridas S."/>
            <person name="Albert R."/>
            <person name="Binder M."/>
            <person name="Bloem J."/>
            <person name="Labutti K."/>
            <person name="Salamov A."/>
            <person name="Andreopoulos B."/>
            <person name="Baker S."/>
            <person name="Barry K."/>
            <person name="Bills G."/>
            <person name="Bluhm B."/>
            <person name="Cannon C."/>
            <person name="Castanera R."/>
            <person name="Culley D."/>
            <person name="Daum C."/>
            <person name="Ezra D."/>
            <person name="Gonzalez J."/>
            <person name="Henrissat B."/>
            <person name="Kuo A."/>
            <person name="Liang C."/>
            <person name="Lipzen A."/>
            <person name="Lutzoni F."/>
            <person name="Magnuson J."/>
            <person name="Mondo S."/>
            <person name="Nolan M."/>
            <person name="Ohm R."/>
            <person name="Pangilinan J."/>
            <person name="Park H.-J."/>
            <person name="Ramirez L."/>
            <person name="Alfaro M."/>
            <person name="Sun H."/>
            <person name="Tritt A."/>
            <person name="Yoshinaga Y."/>
            <person name="Zwiers L.-H."/>
            <person name="Turgeon B."/>
            <person name="Goodwin S."/>
            <person name="Spatafora J."/>
            <person name="Crous P."/>
            <person name="Grigoriev I."/>
        </authorList>
    </citation>
    <scope>NUCLEOTIDE SEQUENCE</scope>
    <source>
        <strain evidence="1">ATCC 200398</strain>
    </source>
</reference>
<dbReference type="Proteomes" id="UP000799755">
    <property type="component" value="Unassembled WGS sequence"/>
</dbReference>
<comment type="caution">
    <text evidence="1">The sequence shown here is derived from an EMBL/GenBank/DDBJ whole genome shotgun (WGS) entry which is preliminary data.</text>
</comment>
<proteinExistence type="predicted"/>
<gene>
    <name evidence="1" type="ORF">BDR25DRAFT_349197</name>
</gene>
<sequence>MISPLRPWLGDVDRSLNSLSASGRMVDGGREGCGIVVRRGFDLLNRLLNFDEKPGAISVVILVYLSVWSENFTIRACIMRHEAPWRFQGLVEWRIFPLEEQRFSICKTHLYVFECGGHARPSLELKNLTANLAHAKAHSGFTRRSQATSFSDSPQPPHDPAVVLSRVEEMGEKKLARLGSGRRRVVIFVPARLEKGFRQPLRDLRIKLAEDICVEIVRCLAKLTNSAVIWDGEAPDLALRTSLQSLKRMFRVVLSLVSQLVSIQICAVMTRGGVVDVVCPISEGFSLRRQNTCSVRPLRMAGGERGLSSLAITKSDCFANHNTLNITFCSCPWNGVASFPIHVFDVSAIRTSNRGLQRRHRPALQLQAFTGRYFRPPQRYARVPSRAGLFAVLVTRSR</sequence>
<protein>
    <submittedName>
        <fullName evidence="1">Uncharacterized protein</fullName>
    </submittedName>
</protein>
<evidence type="ECO:0000313" key="1">
    <source>
        <dbReference type="EMBL" id="KAF2477251.1"/>
    </source>
</evidence>
<evidence type="ECO:0000313" key="2">
    <source>
        <dbReference type="Proteomes" id="UP000799755"/>
    </source>
</evidence>